<proteinExistence type="predicted"/>
<evidence type="ECO:0000313" key="1">
    <source>
        <dbReference type="EMBL" id="RWY49343.1"/>
    </source>
</evidence>
<comment type="caution">
    <text evidence="1">The sequence shown here is derived from an EMBL/GenBank/DDBJ whole genome shotgun (WGS) entry which is preliminary data.</text>
</comment>
<dbReference type="InterPro" id="IPR024250">
    <property type="entry name" value="DUF2711"/>
</dbReference>
<protein>
    <submittedName>
        <fullName evidence="1">DUF2711 family protein</fullName>
    </submittedName>
</protein>
<accession>A0A3S4Y7Y0</accession>
<dbReference type="RefSeq" id="WP_128535415.1">
    <property type="nucleotide sequence ID" value="NZ_SBIW01000008.1"/>
</dbReference>
<dbReference type="EMBL" id="SBIW01000008">
    <property type="protein sequence ID" value="RWY49343.1"/>
    <property type="molecule type" value="Genomic_DNA"/>
</dbReference>
<dbReference type="OrthoDB" id="9151069at2"/>
<reference evidence="1 2" key="1">
    <citation type="submission" date="2019-01" db="EMBL/GenBank/DDBJ databases">
        <title>Mucilaginibacter antarcticum sp. nov., isolated from antarctic soil.</title>
        <authorList>
            <person name="Yan Y.-Q."/>
            <person name="Du Z.-J."/>
        </authorList>
    </citation>
    <scope>NUCLEOTIDE SEQUENCE [LARGE SCALE GENOMIC DNA]</scope>
    <source>
        <strain evidence="1 2">F01003</strain>
    </source>
</reference>
<sequence length="234" mass="27705">MAEKKVRKTPEIFRNIISPSSNMPLLEFYKGYYECIYLILHPFYKVVKNKNEAFSKKEWPGKEKITKLTKSVSWAEVIELSGLPNIKTVDIALRNSTYSLAKKHQNENQSKMLNDTCQRYNLLEPNHGDFSELLIDDMLKPLLELGHEWVFIGDEFGHERKLQYINDIIRNKVDVNYHHENWYTPQNEILYTTHWDSHFTLLCSDRETTKKILEIRPFEGFYCDADTGVYWSLT</sequence>
<gene>
    <name evidence="1" type="ORF">EPL05_18200</name>
</gene>
<dbReference type="Pfam" id="PF10924">
    <property type="entry name" value="DUF2711"/>
    <property type="match status" value="1"/>
</dbReference>
<evidence type="ECO:0000313" key="2">
    <source>
        <dbReference type="Proteomes" id="UP000286701"/>
    </source>
</evidence>
<keyword evidence="2" id="KW-1185">Reference proteome</keyword>
<name>A0A3S4Y7Y0_9SPHI</name>
<dbReference type="Proteomes" id="UP000286701">
    <property type="component" value="Unassembled WGS sequence"/>
</dbReference>
<dbReference type="AlphaFoldDB" id="A0A3S4Y7Y0"/>
<organism evidence="1 2">
    <name type="scientific">Mucilaginibacter gilvus</name>
    <dbReference type="NCBI Taxonomy" id="2305909"/>
    <lineage>
        <taxon>Bacteria</taxon>
        <taxon>Pseudomonadati</taxon>
        <taxon>Bacteroidota</taxon>
        <taxon>Sphingobacteriia</taxon>
        <taxon>Sphingobacteriales</taxon>
        <taxon>Sphingobacteriaceae</taxon>
        <taxon>Mucilaginibacter</taxon>
    </lineage>
</organism>